<evidence type="ECO:0000313" key="3">
    <source>
        <dbReference type="Proteomes" id="UP000019402"/>
    </source>
</evidence>
<evidence type="ECO:0000313" key="2">
    <source>
        <dbReference type="EMBL" id="GAF02570.1"/>
    </source>
</evidence>
<dbReference type="Gene3D" id="3.30.70.1070">
    <property type="entry name" value="Sporulation related repeat"/>
    <property type="match status" value="1"/>
</dbReference>
<dbReference type="STRING" id="869213.GCA_000517085_03003"/>
<dbReference type="InterPro" id="IPR036680">
    <property type="entry name" value="SPOR-like_sf"/>
</dbReference>
<organism evidence="2 3">
    <name type="scientific">Saccharicrinis fermentans DSM 9555 = JCM 21142</name>
    <dbReference type="NCBI Taxonomy" id="869213"/>
    <lineage>
        <taxon>Bacteria</taxon>
        <taxon>Pseudomonadati</taxon>
        <taxon>Bacteroidota</taxon>
        <taxon>Bacteroidia</taxon>
        <taxon>Marinilabiliales</taxon>
        <taxon>Marinilabiliaceae</taxon>
        <taxon>Saccharicrinis</taxon>
    </lineage>
</organism>
<dbReference type="EMBL" id="BAMD01000011">
    <property type="protein sequence ID" value="GAF02570.1"/>
    <property type="molecule type" value="Genomic_DNA"/>
</dbReference>
<comment type="caution">
    <text evidence="2">The sequence shown here is derived from an EMBL/GenBank/DDBJ whole genome shotgun (WGS) entry which is preliminary data.</text>
</comment>
<dbReference type="RefSeq" id="WP_052343226.1">
    <property type="nucleotide sequence ID" value="NZ_BAMD01000011.1"/>
</dbReference>
<dbReference type="Proteomes" id="UP000019402">
    <property type="component" value="Unassembled WGS sequence"/>
</dbReference>
<reference evidence="2 3" key="1">
    <citation type="journal article" date="2014" name="Genome Announc.">
        <title>Draft Genome Sequence of Cytophaga fermentans JCM 21142T, a Facultative Anaerobe Isolated from Marine Mud.</title>
        <authorList>
            <person name="Starns D."/>
            <person name="Oshima K."/>
            <person name="Suda W."/>
            <person name="Iino T."/>
            <person name="Yuki M."/>
            <person name="Inoue J."/>
            <person name="Kitamura K."/>
            <person name="Iida T."/>
            <person name="Darby A."/>
            <person name="Hattori M."/>
            <person name="Ohkuma M."/>
        </authorList>
    </citation>
    <scope>NUCLEOTIDE SEQUENCE [LARGE SCALE GENOMIC DNA]</scope>
    <source>
        <strain evidence="2 3">JCM 21142</strain>
    </source>
</reference>
<dbReference type="OrthoDB" id="2473397at2"/>
<dbReference type="InterPro" id="IPR007730">
    <property type="entry name" value="SPOR-like_dom"/>
</dbReference>
<proteinExistence type="predicted"/>
<name>W7XWC7_9BACT</name>
<dbReference type="eggNOG" id="ENOG5033D44">
    <property type="taxonomic scope" value="Bacteria"/>
</dbReference>
<keyword evidence="3" id="KW-1185">Reference proteome</keyword>
<evidence type="ECO:0000259" key="1">
    <source>
        <dbReference type="Pfam" id="PF05036"/>
    </source>
</evidence>
<accession>W7XWC7</accession>
<gene>
    <name evidence="2" type="ORF">JCM21142_31208</name>
</gene>
<dbReference type="AlphaFoldDB" id="W7XWC7"/>
<sequence>MLKITFAFIFCLFVTNLKSQENTGTQFFRNICDAQTDSGSLIIFQEPGLENIVGIHIDANKKSRGIDGFRIQLYLGSNKNAKKEATQIKGKLLSLFPEEKPYIMYEAPFWRVQVGDFRSKNEALSLYRKLKIEFPSCYPVPVDNVSIGNLK</sequence>
<protein>
    <submittedName>
        <fullName evidence="2">Sporulation related domain protein</fullName>
    </submittedName>
</protein>
<dbReference type="GO" id="GO:0042834">
    <property type="term" value="F:peptidoglycan binding"/>
    <property type="evidence" value="ECO:0007669"/>
    <property type="project" value="InterPro"/>
</dbReference>
<dbReference type="Pfam" id="PF05036">
    <property type="entry name" value="SPOR"/>
    <property type="match status" value="1"/>
</dbReference>
<dbReference type="SUPFAM" id="SSF110997">
    <property type="entry name" value="Sporulation related repeat"/>
    <property type="match status" value="1"/>
</dbReference>
<feature type="domain" description="SPOR" evidence="1">
    <location>
        <begin position="68"/>
        <end position="140"/>
    </location>
</feature>